<proteinExistence type="predicted"/>
<dbReference type="Proteomes" id="UP000007802">
    <property type="component" value="Unassembled WGS sequence"/>
</dbReference>
<feature type="region of interest" description="Disordered" evidence="1">
    <location>
        <begin position="181"/>
        <end position="200"/>
    </location>
</feature>
<evidence type="ECO:0000313" key="2">
    <source>
        <dbReference type="EMBL" id="KMW69239.1"/>
    </source>
</evidence>
<sequence>MTDSIQSHSYTYSRSCILFTESVEVDDDSSHSYSASEHPSEAFESFIEEHPATLSQFKAGLNTASDTVRLAPWSTQQLDEAGSLDKNIEHSDVYHSSKAISDQQMKHLKMILEMNKEKQRNVNNHSVITSTVTWNSNLNERLKFNLYELNSCVGKTISQFKKDVKNTRNDRLRILYKEMMNEHHSETPEISDSTHSSQTS</sequence>
<name>A0A0J9HJ75_AJEDA</name>
<accession>A0A0J9HJ75</accession>
<dbReference type="EMBL" id="GG749657">
    <property type="protein sequence ID" value="KMW69239.1"/>
    <property type="molecule type" value="Genomic_DNA"/>
</dbReference>
<protein>
    <submittedName>
        <fullName evidence="2">Uncharacterized protein</fullName>
    </submittedName>
</protein>
<organism evidence="2">
    <name type="scientific">Ajellomyces dermatitidis (strain ATCC 18188 / CBS 674.68)</name>
    <name type="common">Blastomyces dermatitidis</name>
    <dbReference type="NCBI Taxonomy" id="653446"/>
    <lineage>
        <taxon>Eukaryota</taxon>
        <taxon>Fungi</taxon>
        <taxon>Dikarya</taxon>
        <taxon>Ascomycota</taxon>
        <taxon>Pezizomycotina</taxon>
        <taxon>Eurotiomycetes</taxon>
        <taxon>Eurotiomycetidae</taxon>
        <taxon>Onygenales</taxon>
        <taxon>Ajellomycetaceae</taxon>
        <taxon>Blastomyces</taxon>
    </lineage>
</organism>
<evidence type="ECO:0000256" key="1">
    <source>
        <dbReference type="SAM" id="MobiDB-lite"/>
    </source>
</evidence>
<gene>
    <name evidence="2" type="ORF">BDDG_13406</name>
</gene>
<feature type="compositionally biased region" description="Polar residues" evidence="1">
    <location>
        <begin position="188"/>
        <end position="200"/>
    </location>
</feature>
<reference evidence="2" key="1">
    <citation type="submission" date="2010-03" db="EMBL/GenBank/DDBJ databases">
        <title>Annotation of Blastomyces dermatitidis strain ATCC 18188.</title>
        <authorList>
            <consortium name="The Broad Institute Genome Sequencing Platform"/>
            <consortium name="Broad Institute Genome Sequencing Center for Infectious Disease."/>
            <person name="Cuomo C."/>
            <person name="Klein B."/>
            <person name="Sullivan T."/>
            <person name="Heitman J."/>
            <person name="Young S."/>
            <person name="Zeng Q."/>
            <person name="Gargeya S."/>
            <person name="Alvarado L."/>
            <person name="Berlin A.M."/>
            <person name="Chapman S.B."/>
            <person name="Chen Z."/>
            <person name="Freedman E."/>
            <person name="Gellesch M."/>
            <person name="Goldberg J."/>
            <person name="Griggs A."/>
            <person name="Gujja S."/>
            <person name="Heilman E."/>
            <person name="Heiman D."/>
            <person name="Howarth C."/>
            <person name="Mehta T."/>
            <person name="Neiman D."/>
            <person name="Pearson M."/>
            <person name="Roberts A."/>
            <person name="Saif S."/>
            <person name="Shea T."/>
            <person name="Shenoy N."/>
            <person name="Sisk P."/>
            <person name="Stolte C."/>
            <person name="Sykes S."/>
            <person name="White J."/>
            <person name="Yandava C."/>
            <person name="Haas B."/>
            <person name="Nusbaum C."/>
            <person name="Birren B."/>
        </authorList>
    </citation>
    <scope>NUCLEOTIDE SEQUENCE</scope>
    <source>
        <strain evidence="2">ATCC 18188</strain>
    </source>
</reference>
<dbReference type="AlphaFoldDB" id="A0A0J9HJ75"/>